<reference evidence="1 2" key="1">
    <citation type="submission" date="2019-07" db="EMBL/GenBank/DDBJ databases">
        <title>Serratia strains were isolated from fresh produce.</title>
        <authorList>
            <person name="Cho G.-S."/>
            <person name="Stein M."/>
            <person name="Lee W."/>
            <person name="Suh S.H."/>
            <person name="Franz C.M.A.P."/>
        </authorList>
    </citation>
    <scope>NUCLEOTIDE SEQUENCE [LARGE SCALE GENOMIC DNA]</scope>
    <source>
        <strain evidence="1 2">S17</strain>
    </source>
</reference>
<protein>
    <submittedName>
        <fullName evidence="1">Uncharacterized protein</fullName>
    </submittedName>
</protein>
<gene>
    <name evidence="1" type="ORF">FOT63_24815</name>
</gene>
<dbReference type="Proteomes" id="UP000321307">
    <property type="component" value="Unassembled WGS sequence"/>
</dbReference>
<name>A0A9X9BXL1_9GAMM</name>
<proteinExistence type="predicted"/>
<dbReference type="EMBL" id="VOUP01000052">
    <property type="protein sequence ID" value="TXE22835.1"/>
    <property type="molecule type" value="Genomic_DNA"/>
</dbReference>
<sequence length="74" mass="8276">MKKKIDVLRELASNNDWEAAIKLAGSFPRLGNEARVITRAKEAVLRPEFQIQMGREPALLIAAGIDALKAKYRL</sequence>
<evidence type="ECO:0000313" key="1">
    <source>
        <dbReference type="EMBL" id="TXE22835.1"/>
    </source>
</evidence>
<comment type="caution">
    <text evidence="1">The sequence shown here is derived from an EMBL/GenBank/DDBJ whole genome shotgun (WGS) entry which is preliminary data.</text>
</comment>
<evidence type="ECO:0000313" key="2">
    <source>
        <dbReference type="Proteomes" id="UP000321307"/>
    </source>
</evidence>
<accession>A0A9X9BXL1</accession>
<dbReference type="AlphaFoldDB" id="A0A9X9BXL1"/>
<dbReference type="RefSeq" id="WP_049235558.1">
    <property type="nucleotide sequence ID" value="NZ_JABEMX010000029.1"/>
</dbReference>
<organism evidence="1 2">
    <name type="scientific">Serratia ureilytica</name>
    <dbReference type="NCBI Taxonomy" id="300181"/>
    <lineage>
        <taxon>Bacteria</taxon>
        <taxon>Pseudomonadati</taxon>
        <taxon>Pseudomonadota</taxon>
        <taxon>Gammaproteobacteria</taxon>
        <taxon>Enterobacterales</taxon>
        <taxon>Yersiniaceae</taxon>
        <taxon>Serratia</taxon>
    </lineage>
</organism>